<feature type="transmembrane region" description="Helical" evidence="6">
    <location>
        <begin position="237"/>
        <end position="261"/>
    </location>
</feature>
<sequence length="616" mass="69022">MWYTFVRDSFFGRIVYHVSKHKYFNYPEEQPGYQIPDKYLGKEYEPTKHDLVDRNEKAADDDTAANSSTSDGEKVEQSDEINGDWKKTPEGIIIVGWEGDDDPENPRNWPTLQKGVFTFFIAFLTMSVYMASAIYTPGVDEIMEDFHVGVVVATLPLTLFVLGYGIGPMVLSPLQENPYYGRTSIYIITLFLFFIMQIPCALVKNIAGLCICRFIAGFFASPALATGGASASDCMTLPYLPVGIAMWSIGSVGGPSIGPLIGSALVVAGRWRWTFWFMCILSGATCFFFFFLLPESFEPTLLHRKAERLRALTGNPNLKTEGELQREGMTFKEELIEVLWRPVEITMLEPMVLACNIYISLVYAIMYLWFEAFPIVFLEVFEFALVPMGCAYLSIIVGVLISAAAYSIIIYIQYTKPMLKGNYVPPESFMPLAIVGSLFMPVGIFIFGWTAAKDLHWIGPMIGAATFSVGSFLIFQTLFNYLGFSFDPKYLASVYASNDFARSYIAGVFPLFGRPLFNNLKTHRFRVGWGSSVLGFICLLMILIPVTFILAGPKIRSRSKYKAPCVVAIAAWPRAKKDAAQLETKIEAPKAVPQTQSAEGDFDLEKWLQSLDKEEK</sequence>
<feature type="transmembrane region" description="Helical" evidence="6">
    <location>
        <begin position="116"/>
        <end position="135"/>
    </location>
</feature>
<evidence type="ECO:0000256" key="6">
    <source>
        <dbReference type="SAM" id="Phobius"/>
    </source>
</evidence>
<evidence type="ECO:0000256" key="2">
    <source>
        <dbReference type="ARBA" id="ARBA00022692"/>
    </source>
</evidence>
<name>A0A642UD45_DIURU</name>
<feature type="transmembrane region" description="Helical" evidence="6">
    <location>
        <begin position="529"/>
        <end position="552"/>
    </location>
</feature>
<feature type="compositionally biased region" description="Basic and acidic residues" evidence="5">
    <location>
        <begin position="50"/>
        <end position="60"/>
    </location>
</feature>
<feature type="region of interest" description="Disordered" evidence="5">
    <location>
        <begin position="50"/>
        <end position="84"/>
    </location>
</feature>
<dbReference type="GO" id="GO:1990961">
    <property type="term" value="P:xenobiotic detoxification by transmembrane export across the plasma membrane"/>
    <property type="evidence" value="ECO:0007669"/>
    <property type="project" value="TreeGrafter"/>
</dbReference>
<dbReference type="GeneID" id="54784117"/>
<reference evidence="8 9" key="1">
    <citation type="submission" date="2019-07" db="EMBL/GenBank/DDBJ databases">
        <title>Genome assembly of two rare yeast pathogens: Diutina rugosa and Trichomonascus ciferrii.</title>
        <authorList>
            <person name="Mixao V."/>
            <person name="Saus E."/>
            <person name="Hansen A."/>
            <person name="Lass-Flor C."/>
            <person name="Gabaldon T."/>
        </authorList>
    </citation>
    <scope>NUCLEOTIDE SEQUENCE [LARGE SCALE GENOMIC DNA]</scope>
    <source>
        <strain evidence="8 9">CBS 613</strain>
    </source>
</reference>
<dbReference type="InterPro" id="IPR011701">
    <property type="entry name" value="MFS"/>
</dbReference>
<feature type="transmembrane region" description="Helical" evidence="6">
    <location>
        <begin position="432"/>
        <end position="451"/>
    </location>
</feature>
<dbReference type="Pfam" id="PF07690">
    <property type="entry name" value="MFS_1"/>
    <property type="match status" value="1"/>
</dbReference>
<dbReference type="EMBL" id="SWFT01000161">
    <property type="protein sequence ID" value="KAA8896953.1"/>
    <property type="molecule type" value="Genomic_DNA"/>
</dbReference>
<accession>A0A642UD45</accession>
<dbReference type="CDD" id="cd17323">
    <property type="entry name" value="MFS_Tpo1_MDR_like"/>
    <property type="match status" value="1"/>
</dbReference>
<feature type="transmembrane region" description="Helical" evidence="6">
    <location>
        <begin position="273"/>
        <end position="293"/>
    </location>
</feature>
<dbReference type="InterPro" id="IPR020846">
    <property type="entry name" value="MFS_dom"/>
</dbReference>
<evidence type="ECO:0000313" key="8">
    <source>
        <dbReference type="EMBL" id="KAA8896953.1"/>
    </source>
</evidence>
<feature type="transmembrane region" description="Helical" evidence="6">
    <location>
        <begin position="179"/>
        <end position="199"/>
    </location>
</feature>
<dbReference type="FunFam" id="1.20.1250.20:FF:000011">
    <property type="entry name" value="MFS multidrug transporter, putative"/>
    <property type="match status" value="1"/>
</dbReference>
<dbReference type="InterPro" id="IPR001958">
    <property type="entry name" value="Tet-R_TetA/multi-R_MdtG-like"/>
</dbReference>
<comment type="subcellular location">
    <subcellularLocation>
        <location evidence="1">Membrane</location>
        <topology evidence="1">Multi-pass membrane protein</topology>
    </subcellularLocation>
</comment>
<protein>
    <recommendedName>
        <fullName evidence="7">Major facilitator superfamily (MFS) profile domain-containing protein</fullName>
    </recommendedName>
</protein>
<feature type="transmembrane region" description="Helical" evidence="6">
    <location>
        <begin position="390"/>
        <end position="412"/>
    </location>
</feature>
<evidence type="ECO:0000313" key="9">
    <source>
        <dbReference type="Proteomes" id="UP000449547"/>
    </source>
</evidence>
<feature type="domain" description="Major facilitator superfamily (MFS) profile" evidence="7">
    <location>
        <begin position="111"/>
        <end position="556"/>
    </location>
</feature>
<feature type="transmembrane region" description="Helical" evidence="6">
    <location>
        <begin position="457"/>
        <end position="479"/>
    </location>
</feature>
<evidence type="ECO:0000259" key="7">
    <source>
        <dbReference type="PROSITE" id="PS50850"/>
    </source>
</evidence>
<dbReference type="PROSITE" id="PS50850">
    <property type="entry name" value="MFS"/>
    <property type="match status" value="1"/>
</dbReference>
<dbReference type="VEuPathDB" id="FungiDB:DIURU_005466"/>
<feature type="compositionally biased region" description="Basic and acidic residues" evidence="5">
    <location>
        <begin position="71"/>
        <end position="84"/>
    </location>
</feature>
<dbReference type="Proteomes" id="UP000449547">
    <property type="component" value="Unassembled WGS sequence"/>
</dbReference>
<dbReference type="GO" id="GO:0042910">
    <property type="term" value="F:xenobiotic transmembrane transporter activity"/>
    <property type="evidence" value="ECO:0007669"/>
    <property type="project" value="InterPro"/>
</dbReference>
<dbReference type="RefSeq" id="XP_034009695.1">
    <property type="nucleotide sequence ID" value="XM_034158451.1"/>
</dbReference>
<keyword evidence="3 6" id="KW-1133">Transmembrane helix</keyword>
<dbReference type="AlphaFoldDB" id="A0A642UD45"/>
<evidence type="ECO:0000256" key="5">
    <source>
        <dbReference type="SAM" id="MobiDB-lite"/>
    </source>
</evidence>
<dbReference type="NCBIfam" id="TIGR00880">
    <property type="entry name" value="2_A_01_02"/>
    <property type="match status" value="1"/>
</dbReference>
<organism evidence="8 9">
    <name type="scientific">Diutina rugosa</name>
    <name type="common">Yeast</name>
    <name type="synonym">Candida rugosa</name>
    <dbReference type="NCBI Taxonomy" id="5481"/>
    <lineage>
        <taxon>Eukaryota</taxon>
        <taxon>Fungi</taxon>
        <taxon>Dikarya</taxon>
        <taxon>Ascomycota</taxon>
        <taxon>Saccharomycotina</taxon>
        <taxon>Pichiomycetes</taxon>
        <taxon>Debaryomycetaceae</taxon>
        <taxon>Diutina</taxon>
    </lineage>
</organism>
<dbReference type="GO" id="GO:0015244">
    <property type="term" value="F:fluconazole transmembrane transporter activity"/>
    <property type="evidence" value="ECO:0007669"/>
    <property type="project" value="TreeGrafter"/>
</dbReference>
<keyword evidence="9" id="KW-1185">Reference proteome</keyword>
<dbReference type="PANTHER" id="PTHR23502:SF23">
    <property type="entry name" value="FLUCONAZOLE RESISTANCE PROTEIN 1"/>
    <property type="match status" value="1"/>
</dbReference>
<evidence type="ECO:0000256" key="3">
    <source>
        <dbReference type="ARBA" id="ARBA00022989"/>
    </source>
</evidence>
<dbReference type="OMA" id="TCAYPAY"/>
<dbReference type="InterPro" id="IPR036259">
    <property type="entry name" value="MFS_trans_sf"/>
</dbReference>
<feature type="transmembrane region" description="Helical" evidence="6">
    <location>
        <begin position="351"/>
        <end position="370"/>
    </location>
</feature>
<proteinExistence type="predicted"/>
<dbReference type="OrthoDB" id="3357846at2759"/>
<keyword evidence="4 6" id="KW-0472">Membrane</keyword>
<gene>
    <name evidence="8" type="ORF">DIURU_005466</name>
</gene>
<dbReference type="GO" id="GO:0005886">
    <property type="term" value="C:plasma membrane"/>
    <property type="evidence" value="ECO:0007669"/>
    <property type="project" value="TreeGrafter"/>
</dbReference>
<keyword evidence="2 6" id="KW-0812">Transmembrane</keyword>
<dbReference type="Gene3D" id="1.20.1250.20">
    <property type="entry name" value="MFS general substrate transporter like domains"/>
    <property type="match status" value="1"/>
</dbReference>
<dbReference type="SUPFAM" id="SSF103473">
    <property type="entry name" value="MFS general substrate transporter"/>
    <property type="match status" value="1"/>
</dbReference>
<feature type="transmembrane region" description="Helical" evidence="6">
    <location>
        <begin position="205"/>
        <end position="225"/>
    </location>
</feature>
<dbReference type="PANTHER" id="PTHR23502">
    <property type="entry name" value="MAJOR FACILITATOR SUPERFAMILY"/>
    <property type="match status" value="1"/>
</dbReference>
<comment type="caution">
    <text evidence="8">The sequence shown here is derived from an EMBL/GenBank/DDBJ whole genome shotgun (WGS) entry which is preliminary data.</text>
</comment>
<feature type="transmembrane region" description="Helical" evidence="6">
    <location>
        <begin position="147"/>
        <end position="167"/>
    </location>
</feature>
<evidence type="ECO:0000256" key="1">
    <source>
        <dbReference type="ARBA" id="ARBA00004141"/>
    </source>
</evidence>
<evidence type="ECO:0000256" key="4">
    <source>
        <dbReference type="ARBA" id="ARBA00023136"/>
    </source>
</evidence>